<dbReference type="InterPro" id="IPR005123">
    <property type="entry name" value="Oxoglu/Fe-dep_dioxygenase_dom"/>
</dbReference>
<dbReference type="Proteomes" id="UP000243459">
    <property type="component" value="Chromosome 2"/>
</dbReference>
<comment type="similarity">
    <text evidence="7">Belongs to the iron/ascorbate-dependent oxidoreductase family.</text>
</comment>
<dbReference type="EMBL" id="CM007382">
    <property type="protein sequence ID" value="ONK77444.1"/>
    <property type="molecule type" value="Genomic_DNA"/>
</dbReference>
<evidence type="ECO:0000256" key="6">
    <source>
        <dbReference type="ARBA" id="ARBA00050797"/>
    </source>
</evidence>
<evidence type="ECO:0000256" key="4">
    <source>
        <dbReference type="ARBA" id="ARBA00023004"/>
    </source>
</evidence>
<keyword evidence="2 7" id="KW-0479">Metal-binding</keyword>
<keyword evidence="10" id="KW-1185">Reference proteome</keyword>
<name>A0A5P1FH97_ASPOF</name>
<comment type="catalytic activity">
    <reaction evidence="6">
        <text>gibberellin A53 + 2 2-oxoglutarate + 3 O2 + H(+) = gibberellin A20 + 2 succinate + 3 CO2 + 2 H2O</text>
        <dbReference type="Rhea" id="RHEA:60796"/>
        <dbReference type="ChEBI" id="CHEBI:15377"/>
        <dbReference type="ChEBI" id="CHEBI:15378"/>
        <dbReference type="ChEBI" id="CHEBI:15379"/>
        <dbReference type="ChEBI" id="CHEBI:16526"/>
        <dbReference type="ChEBI" id="CHEBI:16810"/>
        <dbReference type="ChEBI" id="CHEBI:30031"/>
        <dbReference type="ChEBI" id="CHEBI:58526"/>
        <dbReference type="ChEBI" id="CHEBI:143954"/>
    </reaction>
    <physiologicalReaction direction="left-to-right" evidence="6">
        <dbReference type="Rhea" id="RHEA:60797"/>
    </physiologicalReaction>
</comment>
<evidence type="ECO:0000259" key="8">
    <source>
        <dbReference type="PROSITE" id="PS51471"/>
    </source>
</evidence>
<dbReference type="OMA" id="ERYCKAM"/>
<dbReference type="Pfam" id="PF03171">
    <property type="entry name" value="2OG-FeII_Oxy"/>
    <property type="match status" value="1"/>
</dbReference>
<dbReference type="Gramene" id="ONK77444">
    <property type="protein sequence ID" value="ONK77444"/>
    <property type="gene ID" value="A4U43_C02F6590"/>
</dbReference>
<feature type="domain" description="Fe2OG dioxygenase" evidence="8">
    <location>
        <begin position="214"/>
        <end position="313"/>
    </location>
</feature>
<dbReference type="InterPro" id="IPR050231">
    <property type="entry name" value="Iron_ascorbate_oxido_reductase"/>
</dbReference>
<dbReference type="Pfam" id="PF14226">
    <property type="entry name" value="DIOX_N"/>
    <property type="match status" value="1"/>
</dbReference>
<keyword evidence="3 7" id="KW-0560">Oxidoreductase</keyword>
<dbReference type="PANTHER" id="PTHR47990">
    <property type="entry name" value="2-OXOGLUTARATE (2OG) AND FE(II)-DEPENDENT OXYGENASE SUPERFAMILY PROTEIN-RELATED"/>
    <property type="match status" value="1"/>
</dbReference>
<dbReference type="AlphaFoldDB" id="A0A5P1FH97"/>
<evidence type="ECO:0000313" key="10">
    <source>
        <dbReference type="Proteomes" id="UP000243459"/>
    </source>
</evidence>
<dbReference type="InterPro" id="IPR026992">
    <property type="entry name" value="DIOX_N"/>
</dbReference>
<sequence length="381" mass="43936">MDSVSLLSPSLDFNKEKDHNGGLFFDSSLLQKQAKIPKQFIWPQTERPNALPEELKTPIINLEEFFRGDEVSTQHVVELIRDACSAHGFFQVINHGVDISVRQAIFELVDRFFKLPLDRKLRARRRPGCTWGYTGAHTDRFSSRLPWKETLSFVYNDGGDEELLSMLGKDFEEIGKVYKTYCKSMFELALSIMEILAMSQGLTRERYREFFEDGSCIVRCNYYPPCQEPELALGTGPHCDPTALTILQQDQVRGLEVFAEGKWQSVSPVRDALVINIGDTFMALCNGRYRSCLHRAVVNPHRERKSLAFFLCPKGDRIVKPPLDLSFDSDSGLMERKYPDFKWADLLEFTQRCYRADTRTLQSFSDWIQSKERMSHKLEGK</sequence>
<dbReference type="GO" id="GO:0046872">
    <property type="term" value="F:metal ion binding"/>
    <property type="evidence" value="ECO:0007669"/>
    <property type="project" value="UniProtKB-KW"/>
</dbReference>
<proteinExistence type="inferred from homology"/>
<evidence type="ECO:0000313" key="9">
    <source>
        <dbReference type="EMBL" id="ONK77444.1"/>
    </source>
</evidence>
<dbReference type="GO" id="GO:0009685">
    <property type="term" value="P:gibberellin metabolic process"/>
    <property type="evidence" value="ECO:0007669"/>
    <property type="project" value="UniProtKB-ARBA"/>
</dbReference>
<protein>
    <recommendedName>
        <fullName evidence="8">Fe2OG dioxygenase domain-containing protein</fullName>
    </recommendedName>
</protein>
<reference evidence="10" key="1">
    <citation type="journal article" date="2017" name="Nat. Commun.">
        <title>The asparagus genome sheds light on the origin and evolution of a young Y chromosome.</title>
        <authorList>
            <person name="Harkess A."/>
            <person name="Zhou J."/>
            <person name="Xu C."/>
            <person name="Bowers J.E."/>
            <person name="Van der Hulst R."/>
            <person name="Ayyampalayam S."/>
            <person name="Mercati F."/>
            <person name="Riccardi P."/>
            <person name="McKain M.R."/>
            <person name="Kakrana A."/>
            <person name="Tang H."/>
            <person name="Ray J."/>
            <person name="Groenendijk J."/>
            <person name="Arikit S."/>
            <person name="Mathioni S.M."/>
            <person name="Nakano M."/>
            <person name="Shan H."/>
            <person name="Telgmann-Rauber A."/>
            <person name="Kanno A."/>
            <person name="Yue Z."/>
            <person name="Chen H."/>
            <person name="Li W."/>
            <person name="Chen Y."/>
            <person name="Xu X."/>
            <person name="Zhang Y."/>
            <person name="Luo S."/>
            <person name="Chen H."/>
            <person name="Gao J."/>
            <person name="Mao Z."/>
            <person name="Pires J.C."/>
            <person name="Luo M."/>
            <person name="Kudrna D."/>
            <person name="Wing R.A."/>
            <person name="Meyers B.C."/>
            <person name="Yi K."/>
            <person name="Kong H."/>
            <person name="Lavrijsen P."/>
            <person name="Sunseri F."/>
            <person name="Falavigna A."/>
            <person name="Ye Y."/>
            <person name="Leebens-Mack J.H."/>
            <person name="Chen G."/>
        </authorList>
    </citation>
    <scope>NUCLEOTIDE SEQUENCE [LARGE SCALE GENOMIC DNA]</scope>
    <source>
        <strain evidence="10">cv. DH0086</strain>
    </source>
</reference>
<dbReference type="FunFam" id="2.60.120.330:FF:000003">
    <property type="entry name" value="Gibberellin 20 oxidase 2"/>
    <property type="match status" value="1"/>
</dbReference>
<comment type="cofactor">
    <cofactor evidence="1">
        <name>L-ascorbate</name>
        <dbReference type="ChEBI" id="CHEBI:38290"/>
    </cofactor>
</comment>
<dbReference type="OrthoDB" id="288590at2759"/>
<comment type="catalytic activity">
    <reaction evidence="5">
        <text>gibberellin A12 + 2 2-oxoglutarate + 3 O2 + H(+) = gibberellin A9 + 2 succinate + 3 CO2 + 2 H2O</text>
        <dbReference type="Rhea" id="RHEA:60772"/>
        <dbReference type="ChEBI" id="CHEBI:15377"/>
        <dbReference type="ChEBI" id="CHEBI:15378"/>
        <dbReference type="ChEBI" id="CHEBI:15379"/>
        <dbReference type="ChEBI" id="CHEBI:16526"/>
        <dbReference type="ChEBI" id="CHEBI:16810"/>
        <dbReference type="ChEBI" id="CHEBI:30031"/>
        <dbReference type="ChEBI" id="CHEBI:58627"/>
        <dbReference type="ChEBI" id="CHEBI:73255"/>
    </reaction>
    <physiologicalReaction direction="left-to-right" evidence="5">
        <dbReference type="Rhea" id="RHEA:60773"/>
    </physiologicalReaction>
</comment>
<dbReference type="InterPro" id="IPR027443">
    <property type="entry name" value="IPNS-like_sf"/>
</dbReference>
<dbReference type="SUPFAM" id="SSF51197">
    <property type="entry name" value="Clavaminate synthase-like"/>
    <property type="match status" value="1"/>
</dbReference>
<evidence type="ECO:0000256" key="1">
    <source>
        <dbReference type="ARBA" id="ARBA00001961"/>
    </source>
</evidence>
<evidence type="ECO:0000256" key="5">
    <source>
        <dbReference type="ARBA" id="ARBA00050508"/>
    </source>
</evidence>
<evidence type="ECO:0000256" key="2">
    <source>
        <dbReference type="ARBA" id="ARBA00022723"/>
    </source>
</evidence>
<dbReference type="GO" id="GO:0016491">
    <property type="term" value="F:oxidoreductase activity"/>
    <property type="evidence" value="ECO:0007669"/>
    <property type="project" value="UniProtKB-KW"/>
</dbReference>
<evidence type="ECO:0000256" key="3">
    <source>
        <dbReference type="ARBA" id="ARBA00023002"/>
    </source>
</evidence>
<keyword evidence="4 7" id="KW-0408">Iron</keyword>
<dbReference type="InterPro" id="IPR044861">
    <property type="entry name" value="IPNS-like_FE2OG_OXY"/>
</dbReference>
<accession>A0A5P1FH97</accession>
<organism evidence="9 10">
    <name type="scientific">Asparagus officinalis</name>
    <name type="common">Garden asparagus</name>
    <dbReference type="NCBI Taxonomy" id="4686"/>
    <lineage>
        <taxon>Eukaryota</taxon>
        <taxon>Viridiplantae</taxon>
        <taxon>Streptophyta</taxon>
        <taxon>Embryophyta</taxon>
        <taxon>Tracheophyta</taxon>
        <taxon>Spermatophyta</taxon>
        <taxon>Magnoliopsida</taxon>
        <taxon>Liliopsida</taxon>
        <taxon>Asparagales</taxon>
        <taxon>Asparagaceae</taxon>
        <taxon>Asparagoideae</taxon>
        <taxon>Asparagus</taxon>
    </lineage>
</organism>
<dbReference type="Gene3D" id="2.60.120.330">
    <property type="entry name" value="B-lactam Antibiotic, Isopenicillin N Synthase, Chain"/>
    <property type="match status" value="1"/>
</dbReference>
<evidence type="ECO:0000256" key="7">
    <source>
        <dbReference type="RuleBase" id="RU003682"/>
    </source>
</evidence>
<dbReference type="PROSITE" id="PS51471">
    <property type="entry name" value="FE2OG_OXY"/>
    <property type="match status" value="1"/>
</dbReference>
<gene>
    <name evidence="9" type="ORF">A4U43_C02F6590</name>
</gene>